<dbReference type="Gene3D" id="3.30.420.10">
    <property type="entry name" value="Ribonuclease H-like superfamily/Ribonuclease H"/>
    <property type="match status" value="1"/>
</dbReference>
<dbReference type="PANTHER" id="PTHR47074">
    <property type="entry name" value="BNAC02G40300D PROTEIN"/>
    <property type="match status" value="1"/>
</dbReference>
<dbReference type="PANTHER" id="PTHR47074:SF48">
    <property type="entry name" value="POLYNUCLEOTIDYL TRANSFERASE, RIBONUCLEASE H-LIKE SUPERFAMILY PROTEIN"/>
    <property type="match status" value="1"/>
</dbReference>
<dbReference type="InterPro" id="IPR044730">
    <property type="entry name" value="RNase_H-like_dom_plant"/>
</dbReference>
<dbReference type="GO" id="GO:0003676">
    <property type="term" value="F:nucleic acid binding"/>
    <property type="evidence" value="ECO:0007669"/>
    <property type="project" value="InterPro"/>
</dbReference>
<dbReference type="InterPro" id="IPR036397">
    <property type="entry name" value="RNaseH_sf"/>
</dbReference>
<dbReference type="InterPro" id="IPR052929">
    <property type="entry name" value="RNase_H-like_EbsB-rel"/>
</dbReference>
<feature type="domain" description="RNase H type-1" evidence="1">
    <location>
        <begin position="164"/>
        <end position="245"/>
    </location>
</feature>
<accession>A0AAE0AVX5</accession>
<dbReference type="AlphaFoldDB" id="A0AAE0AVX5"/>
<dbReference type="Pfam" id="PF13456">
    <property type="entry name" value="RVT_3"/>
    <property type="match status" value="1"/>
</dbReference>
<dbReference type="SUPFAM" id="SSF53098">
    <property type="entry name" value="Ribonuclease H-like"/>
    <property type="match status" value="1"/>
</dbReference>
<dbReference type="CDD" id="cd06222">
    <property type="entry name" value="RNase_H_like"/>
    <property type="match status" value="1"/>
</dbReference>
<proteinExistence type="predicted"/>
<dbReference type="InterPro" id="IPR002156">
    <property type="entry name" value="RNaseH_domain"/>
</dbReference>
<evidence type="ECO:0000259" key="1">
    <source>
        <dbReference type="Pfam" id="PF13456"/>
    </source>
</evidence>
<gene>
    <name evidence="2" type="ORF">Dsin_011574</name>
</gene>
<organism evidence="2 3">
    <name type="scientific">Dipteronia sinensis</name>
    <dbReference type="NCBI Taxonomy" id="43782"/>
    <lineage>
        <taxon>Eukaryota</taxon>
        <taxon>Viridiplantae</taxon>
        <taxon>Streptophyta</taxon>
        <taxon>Embryophyta</taxon>
        <taxon>Tracheophyta</taxon>
        <taxon>Spermatophyta</taxon>
        <taxon>Magnoliopsida</taxon>
        <taxon>eudicotyledons</taxon>
        <taxon>Gunneridae</taxon>
        <taxon>Pentapetalae</taxon>
        <taxon>rosids</taxon>
        <taxon>malvids</taxon>
        <taxon>Sapindales</taxon>
        <taxon>Sapindaceae</taxon>
        <taxon>Hippocastanoideae</taxon>
        <taxon>Acereae</taxon>
        <taxon>Dipteronia</taxon>
    </lineage>
</organism>
<dbReference type="EMBL" id="JANJYJ010000003">
    <property type="protein sequence ID" value="KAK3224549.1"/>
    <property type="molecule type" value="Genomic_DNA"/>
</dbReference>
<dbReference type="Proteomes" id="UP001281410">
    <property type="component" value="Unassembled WGS sequence"/>
</dbReference>
<dbReference type="InterPro" id="IPR012337">
    <property type="entry name" value="RNaseH-like_sf"/>
</dbReference>
<evidence type="ECO:0000313" key="2">
    <source>
        <dbReference type="EMBL" id="KAK3224549.1"/>
    </source>
</evidence>
<evidence type="ECO:0000313" key="3">
    <source>
        <dbReference type="Proteomes" id="UP001281410"/>
    </source>
</evidence>
<name>A0AAE0AVX5_9ROSI</name>
<protein>
    <recommendedName>
        <fullName evidence="1">RNase H type-1 domain-containing protein</fullName>
    </recommendedName>
</protein>
<dbReference type="GO" id="GO:0004523">
    <property type="term" value="F:RNA-DNA hybrid ribonuclease activity"/>
    <property type="evidence" value="ECO:0007669"/>
    <property type="project" value="InterPro"/>
</dbReference>
<keyword evidence="3" id="KW-1185">Reference proteome</keyword>
<reference evidence="2" key="1">
    <citation type="journal article" date="2023" name="Plant J.">
        <title>Genome sequences and population genomics provide insights into the demographic history, inbreeding, and mutation load of two 'living fossil' tree species of Dipteronia.</title>
        <authorList>
            <person name="Feng Y."/>
            <person name="Comes H.P."/>
            <person name="Chen J."/>
            <person name="Zhu S."/>
            <person name="Lu R."/>
            <person name="Zhang X."/>
            <person name="Li P."/>
            <person name="Qiu J."/>
            <person name="Olsen K.M."/>
            <person name="Qiu Y."/>
        </authorList>
    </citation>
    <scope>NUCLEOTIDE SEQUENCE</scope>
    <source>
        <strain evidence="2">NBL</strain>
    </source>
</reference>
<sequence>MREAACSSGREELVRNRCPLCMREIETTWHALWGCRLLKDIRVSLPSIQDGMVGNMGKFLDFLLICFEQLSREDMVLLCMVMWRIWSLRNSKVHGASIGEVVDLVSWARTYLSDFQGSDVPLMEERTQKKSDGGVVWRPLNMGVYKLNCDADVDQARGFIGIGLVAEAVAIYRGLRLAIESGLRPIMVESDAALVVKWINVGSFLDSNVGLILSDIRSLIHEAICVEIGYTYRNYDKVAHVLVKNVLLCEEDRYWLEECPPFARPFIHADFPC</sequence>
<comment type="caution">
    <text evidence="2">The sequence shown here is derived from an EMBL/GenBank/DDBJ whole genome shotgun (WGS) entry which is preliminary data.</text>
</comment>